<dbReference type="EMBL" id="JBGBZJ010000001">
    <property type="protein sequence ID" value="MEY9451058.1"/>
    <property type="molecule type" value="Genomic_DNA"/>
</dbReference>
<comment type="caution">
    <text evidence="2">The sequence shown here is derived from an EMBL/GenBank/DDBJ whole genome shotgun (WGS) entry which is preliminary data.</text>
</comment>
<name>A0ABV4FHL1_9BRAD</name>
<protein>
    <submittedName>
        <fullName evidence="2">Ribulose kinase</fullName>
    </submittedName>
</protein>
<keyword evidence="2" id="KW-0418">Kinase</keyword>
<evidence type="ECO:0000313" key="2">
    <source>
        <dbReference type="EMBL" id="MEY9451058.1"/>
    </source>
</evidence>
<dbReference type="RefSeq" id="WP_049802063.1">
    <property type="nucleotide sequence ID" value="NZ_CP150124.1"/>
</dbReference>
<keyword evidence="3" id="KW-1185">Reference proteome</keyword>
<proteinExistence type="predicted"/>
<keyword evidence="2" id="KW-0808">Transferase</keyword>
<dbReference type="Proteomes" id="UP001565369">
    <property type="component" value="Unassembled WGS sequence"/>
</dbReference>
<organism evidence="2 3">
    <name type="scientific">Bradyrhizobium ottawaense</name>
    <dbReference type="NCBI Taxonomy" id="931866"/>
    <lineage>
        <taxon>Bacteria</taxon>
        <taxon>Pseudomonadati</taxon>
        <taxon>Pseudomonadota</taxon>
        <taxon>Alphaproteobacteria</taxon>
        <taxon>Hyphomicrobiales</taxon>
        <taxon>Nitrobacteraceae</taxon>
        <taxon>Bradyrhizobium</taxon>
    </lineage>
</organism>
<accession>A0ABV4FHL1</accession>
<gene>
    <name evidence="2" type="ORF">ABIG07_000006</name>
</gene>
<sequence length="174" mass="19103">MLHAPVSTVWASSRTISIAVISKTRSPELAEQAHQASCGFAITIEPDLLRAARTLEARLANLGTPVGQLVDLEGEYANRADLRKTCQLFQGWIDCDSAHFLVAIVDGEEVAQVNATARTHVREAAAHRNACAFDFHVPQRFADGRVHRVSLRKEDGEPIQRRPSLSPFPTALPE</sequence>
<reference evidence="2 3" key="1">
    <citation type="submission" date="2024-07" db="EMBL/GenBank/DDBJ databases">
        <title>Genomic Encyclopedia of Type Strains, Phase V (KMG-V): Genome sequencing to study the core and pangenomes of soil and plant-associated prokaryotes.</title>
        <authorList>
            <person name="Whitman W."/>
        </authorList>
    </citation>
    <scope>NUCLEOTIDE SEQUENCE [LARGE SCALE GENOMIC DNA]</scope>
    <source>
        <strain evidence="2 3">USDA 152</strain>
    </source>
</reference>
<evidence type="ECO:0000313" key="3">
    <source>
        <dbReference type="Proteomes" id="UP001565369"/>
    </source>
</evidence>
<evidence type="ECO:0000256" key="1">
    <source>
        <dbReference type="SAM" id="MobiDB-lite"/>
    </source>
</evidence>
<dbReference type="GO" id="GO:0016301">
    <property type="term" value="F:kinase activity"/>
    <property type="evidence" value="ECO:0007669"/>
    <property type="project" value="UniProtKB-KW"/>
</dbReference>
<feature type="region of interest" description="Disordered" evidence="1">
    <location>
        <begin position="153"/>
        <end position="174"/>
    </location>
</feature>